<feature type="compositionally biased region" description="Acidic residues" evidence="1">
    <location>
        <begin position="596"/>
        <end position="608"/>
    </location>
</feature>
<evidence type="ECO:0000313" key="4">
    <source>
        <dbReference type="Proteomes" id="UP001215151"/>
    </source>
</evidence>
<sequence>MSTPNARPRRSKANLHPADILLQDKQTRRSSVDVAQEKADLQARRKALLEKREADLRELALLEEQMELQEKDDGRIGSAHPPAQPQAGKKNPLPRAAKPAKTAPQSVVAGAGKGRGAVEDEQAMPPPSVTNKVPPASPAKKSASGRIKRATRLDVEAYRHKVVTPPAATPQTPARTGQTTSKRKVDVVEVDGDENTGVVLEDIRPKKGRMTKPGGVTAAAAAKFAVPAQSPTVSSAQIESSPATRTIPSAGSTAPSGGTSERVPNALPVPPVSVKYGGYVVDNDEDNTSQLRPNPAVEHAPGSVTKGTVKVEFADTATVTSGTQASATGSAARARLPTPGSRRSGVASAHWSMAHVEQILGAFTGNFAASFVPKLINATGNAASGPWKLHGFDLQAAMRNIANEVWPDIALEIVPRQPFFEVAKQKLSEYRNGVANEAIEVVSTYLLSSRFATTEARATYVAWALDEELGFPFRYAQVWEDEAGILRKSGAYQGSLVMRTFAYHIRRINVRAEQIRDWPCNALALATTAVERALQMWATGSLKRPRGHSEEAKFSDRLWGRTAGGYLNSIIDLTEFQWDGVLNKADRIAQGLDPESGTESDSDGDSSDDIVMSCGRATIDDYAQIEHEESLKMPMDTAEH</sequence>
<accession>A0AAD7U1X8</accession>
<evidence type="ECO:0000313" key="3">
    <source>
        <dbReference type="EMBL" id="KAJ8495313.1"/>
    </source>
</evidence>
<feature type="region of interest" description="Disordered" evidence="1">
    <location>
        <begin position="233"/>
        <end position="269"/>
    </location>
</feature>
<feature type="compositionally biased region" description="Basic and acidic residues" evidence="1">
    <location>
        <begin position="25"/>
        <end position="40"/>
    </location>
</feature>
<evidence type="ECO:0000259" key="2">
    <source>
        <dbReference type="Pfam" id="PF20149"/>
    </source>
</evidence>
<name>A0AAD7U1X8_9APHY</name>
<dbReference type="EMBL" id="JAPEVG010000025">
    <property type="protein sequence ID" value="KAJ8495313.1"/>
    <property type="molecule type" value="Genomic_DNA"/>
</dbReference>
<dbReference type="Proteomes" id="UP001215151">
    <property type="component" value="Unassembled WGS sequence"/>
</dbReference>
<feature type="compositionally biased region" description="Low complexity" evidence="1">
    <location>
        <begin position="248"/>
        <end position="260"/>
    </location>
</feature>
<protein>
    <recommendedName>
        <fullName evidence="2">DUF6532 domain-containing protein</fullName>
    </recommendedName>
</protein>
<reference evidence="3" key="1">
    <citation type="submission" date="2022-11" db="EMBL/GenBank/DDBJ databases">
        <title>Genome Sequence of Cubamyces cubensis.</title>
        <authorList>
            <person name="Buettner E."/>
        </authorList>
    </citation>
    <scope>NUCLEOTIDE SEQUENCE</scope>
    <source>
        <strain evidence="3">MPL-01</strain>
    </source>
</reference>
<gene>
    <name evidence="3" type="ORF">ONZ51_g1759</name>
</gene>
<feature type="region of interest" description="Disordered" evidence="1">
    <location>
        <begin position="590"/>
        <end position="610"/>
    </location>
</feature>
<proteinExistence type="predicted"/>
<feature type="compositionally biased region" description="Low complexity" evidence="1">
    <location>
        <begin position="322"/>
        <end position="335"/>
    </location>
</feature>
<feature type="region of interest" description="Disordered" evidence="1">
    <location>
        <begin position="322"/>
        <end position="343"/>
    </location>
</feature>
<feature type="domain" description="DUF6532" evidence="2">
    <location>
        <begin position="415"/>
        <end position="544"/>
    </location>
</feature>
<feature type="region of interest" description="Disordered" evidence="1">
    <location>
        <begin position="1"/>
        <end position="40"/>
    </location>
</feature>
<evidence type="ECO:0000256" key="1">
    <source>
        <dbReference type="SAM" id="MobiDB-lite"/>
    </source>
</evidence>
<organism evidence="3 4">
    <name type="scientific">Trametes cubensis</name>
    <dbReference type="NCBI Taxonomy" id="1111947"/>
    <lineage>
        <taxon>Eukaryota</taxon>
        <taxon>Fungi</taxon>
        <taxon>Dikarya</taxon>
        <taxon>Basidiomycota</taxon>
        <taxon>Agaricomycotina</taxon>
        <taxon>Agaricomycetes</taxon>
        <taxon>Polyporales</taxon>
        <taxon>Polyporaceae</taxon>
        <taxon>Trametes</taxon>
    </lineage>
</organism>
<dbReference type="InterPro" id="IPR045341">
    <property type="entry name" value="DUF6532"/>
</dbReference>
<comment type="caution">
    <text evidence="3">The sequence shown here is derived from an EMBL/GenBank/DDBJ whole genome shotgun (WGS) entry which is preliminary data.</text>
</comment>
<keyword evidence="4" id="KW-1185">Reference proteome</keyword>
<feature type="region of interest" description="Disordered" evidence="1">
    <location>
        <begin position="65"/>
        <end position="189"/>
    </location>
</feature>
<feature type="compositionally biased region" description="Low complexity" evidence="1">
    <location>
        <begin position="164"/>
        <end position="180"/>
    </location>
</feature>
<dbReference type="Pfam" id="PF20149">
    <property type="entry name" value="DUF6532"/>
    <property type="match status" value="1"/>
</dbReference>
<dbReference type="AlphaFoldDB" id="A0AAD7U1X8"/>
<feature type="compositionally biased region" description="Polar residues" evidence="1">
    <location>
        <begin position="233"/>
        <end position="247"/>
    </location>
</feature>